<evidence type="ECO:0000256" key="2">
    <source>
        <dbReference type="ARBA" id="ARBA00023002"/>
    </source>
</evidence>
<dbReference type="Gene3D" id="3.40.50.720">
    <property type="entry name" value="NAD(P)-binding Rossmann-like Domain"/>
    <property type="match status" value="1"/>
</dbReference>
<dbReference type="InterPro" id="IPR036291">
    <property type="entry name" value="NAD(P)-bd_dom_sf"/>
</dbReference>
<dbReference type="SUPFAM" id="SSF51735">
    <property type="entry name" value="NAD(P)-binding Rossmann-fold domains"/>
    <property type="match status" value="1"/>
</dbReference>
<proteinExistence type="inferred from homology"/>
<name>A0A6B3SGF5_9BURK</name>
<sequence>MSGFQNLPSYTVSDHGIVGLARTAALKHAKNGIYTNAVCPRAVHLARVDRILQEHPVMRLVAGEPVGRMGTPEEIVPSVIWLCPHHASFVTLQLFLRSKLANHFSQMLAQLSVMWL</sequence>
<comment type="similarity">
    <text evidence="1">Belongs to the short-chain dehydrogenases/reductases (SDR) family.</text>
</comment>
<dbReference type="InterPro" id="IPR002347">
    <property type="entry name" value="SDR_fam"/>
</dbReference>
<dbReference type="Pfam" id="PF13561">
    <property type="entry name" value="adh_short_C2"/>
    <property type="match status" value="1"/>
</dbReference>
<evidence type="ECO:0000256" key="1">
    <source>
        <dbReference type="ARBA" id="ARBA00006484"/>
    </source>
</evidence>
<dbReference type="PANTHER" id="PTHR24321:SF8">
    <property type="entry name" value="ESTRADIOL 17-BETA-DEHYDROGENASE 8-RELATED"/>
    <property type="match status" value="1"/>
</dbReference>
<protein>
    <submittedName>
        <fullName evidence="3">SDR family oxidoreductase</fullName>
    </submittedName>
</protein>
<dbReference type="PRINTS" id="PR00081">
    <property type="entry name" value="GDHRDH"/>
</dbReference>
<organism evidence="3 4">
    <name type="scientific">Noviherbaspirillum galbum</name>
    <dbReference type="NCBI Taxonomy" id="2709383"/>
    <lineage>
        <taxon>Bacteria</taxon>
        <taxon>Pseudomonadati</taxon>
        <taxon>Pseudomonadota</taxon>
        <taxon>Betaproteobacteria</taxon>
        <taxon>Burkholderiales</taxon>
        <taxon>Oxalobacteraceae</taxon>
        <taxon>Noviherbaspirillum</taxon>
    </lineage>
</organism>
<keyword evidence="2" id="KW-0560">Oxidoreductase</keyword>
<reference evidence="3 4" key="1">
    <citation type="submission" date="2020-02" db="EMBL/GenBank/DDBJ databases">
        <authorList>
            <person name="Kim M.K."/>
        </authorList>
    </citation>
    <scope>NUCLEOTIDE SEQUENCE [LARGE SCALE GENOMIC DNA]</scope>
    <source>
        <strain evidence="3 4">17J57-3</strain>
    </source>
</reference>
<evidence type="ECO:0000313" key="4">
    <source>
        <dbReference type="Proteomes" id="UP000482155"/>
    </source>
</evidence>
<evidence type="ECO:0000313" key="3">
    <source>
        <dbReference type="EMBL" id="NEX59944.1"/>
    </source>
</evidence>
<dbReference type="Proteomes" id="UP000482155">
    <property type="component" value="Unassembled WGS sequence"/>
</dbReference>
<dbReference type="AlphaFoldDB" id="A0A6B3SGF5"/>
<dbReference type="EMBL" id="JAAIVB010000009">
    <property type="protein sequence ID" value="NEX59944.1"/>
    <property type="molecule type" value="Genomic_DNA"/>
</dbReference>
<accession>A0A6B3SGF5</accession>
<dbReference type="GO" id="GO:0016491">
    <property type="term" value="F:oxidoreductase activity"/>
    <property type="evidence" value="ECO:0007669"/>
    <property type="project" value="UniProtKB-KW"/>
</dbReference>
<keyword evidence="4" id="KW-1185">Reference proteome</keyword>
<dbReference type="PANTHER" id="PTHR24321">
    <property type="entry name" value="DEHYDROGENASES, SHORT CHAIN"/>
    <property type="match status" value="1"/>
</dbReference>
<comment type="caution">
    <text evidence="3">The sequence shown here is derived from an EMBL/GenBank/DDBJ whole genome shotgun (WGS) entry which is preliminary data.</text>
</comment>
<dbReference type="CDD" id="cd05233">
    <property type="entry name" value="SDR_c"/>
    <property type="match status" value="1"/>
</dbReference>
<gene>
    <name evidence="3" type="ORF">G3574_02530</name>
</gene>